<organism evidence="1 2">
    <name type="scientific">Thiothrix caldifontis</name>
    <dbReference type="NCBI Taxonomy" id="525918"/>
    <lineage>
        <taxon>Bacteria</taxon>
        <taxon>Pseudomonadati</taxon>
        <taxon>Pseudomonadota</taxon>
        <taxon>Gammaproteobacteria</taxon>
        <taxon>Thiotrichales</taxon>
        <taxon>Thiotrichaceae</taxon>
        <taxon>Thiothrix</taxon>
    </lineage>
</organism>
<evidence type="ECO:0000313" key="2">
    <source>
        <dbReference type="Proteomes" id="UP000199397"/>
    </source>
</evidence>
<dbReference type="NCBIfam" id="TIGR02807">
    <property type="entry name" value="cas6_cmx6"/>
    <property type="match status" value="1"/>
</dbReference>
<accession>A0A1H4EUL4</accession>
<dbReference type="OrthoDB" id="9779370at2"/>
<reference evidence="1 2" key="1">
    <citation type="submission" date="2016-10" db="EMBL/GenBank/DDBJ databases">
        <authorList>
            <person name="de Groot N.N."/>
        </authorList>
    </citation>
    <scope>NUCLEOTIDE SEQUENCE [LARGE SCALE GENOMIC DNA]</scope>
    <source>
        <strain evidence="1 2">DSM 21228</strain>
    </source>
</reference>
<sequence>MFWQEDEDKTLPYQASDDVLDVSFAIACKQLPLDHAWDLAQAVQQALPWFADEVVAGVHPIHVAESGNGWERPDDASNQFLLPSRRTRMFLRIPKLRIPETQALSGTTLDVNGYAVGLQDMKEKPFVHTSVIFARYVLSDEAEDENSFLQRMAEEVKRVADFKVKKMLCGKSHALRTPDGVLHTRHLMIADLDSDPSIRLQQYGLGEGRKLGCGLFMPHKGIKTLKPTE</sequence>
<protein>
    <submittedName>
        <fullName evidence="1">CRISPR-associated protein Cas6, subtype MYXAN</fullName>
    </submittedName>
</protein>
<dbReference type="AlphaFoldDB" id="A0A1H4EUL4"/>
<keyword evidence="2" id="KW-1185">Reference proteome</keyword>
<dbReference type="Proteomes" id="UP000199397">
    <property type="component" value="Unassembled WGS sequence"/>
</dbReference>
<dbReference type="EMBL" id="FNQP01000017">
    <property type="protein sequence ID" value="SEA88709.1"/>
    <property type="molecule type" value="Genomic_DNA"/>
</dbReference>
<dbReference type="Pfam" id="PF09559">
    <property type="entry name" value="Cas6"/>
    <property type="match status" value="1"/>
</dbReference>
<name>A0A1H4EUL4_9GAMM</name>
<dbReference type="InterPro" id="IPR014174">
    <property type="entry name" value="CRISPR-assoc_prot_Cas6/Cmx6"/>
</dbReference>
<gene>
    <name evidence="1" type="ORF">SAMN05660964_02716</name>
</gene>
<dbReference type="RefSeq" id="WP_093069480.1">
    <property type="nucleotide sequence ID" value="NZ_FNQP01000017.1"/>
</dbReference>
<dbReference type="STRING" id="525918.SAMN05660964_02716"/>
<evidence type="ECO:0000313" key="1">
    <source>
        <dbReference type="EMBL" id="SEA88709.1"/>
    </source>
</evidence>
<proteinExistence type="predicted"/>